<gene>
    <name evidence="5" type="ORF">CHS0354_012583</name>
</gene>
<evidence type="ECO:0000313" key="6">
    <source>
        <dbReference type="Proteomes" id="UP001195483"/>
    </source>
</evidence>
<comment type="caution">
    <text evidence="5">The sequence shown here is derived from an EMBL/GenBank/DDBJ whole genome shotgun (WGS) entry which is preliminary data.</text>
</comment>
<dbReference type="Pfam" id="PF00076">
    <property type="entry name" value="RRM_1"/>
    <property type="match status" value="2"/>
</dbReference>
<feature type="compositionally biased region" description="Polar residues" evidence="3">
    <location>
        <begin position="900"/>
        <end position="911"/>
    </location>
</feature>
<dbReference type="InterPro" id="IPR012677">
    <property type="entry name" value="Nucleotide-bd_a/b_plait_sf"/>
</dbReference>
<protein>
    <recommendedName>
        <fullName evidence="4">RRM domain-containing protein</fullName>
    </recommendedName>
</protein>
<reference evidence="5" key="3">
    <citation type="submission" date="2023-05" db="EMBL/GenBank/DDBJ databases">
        <authorList>
            <person name="Smith C.H."/>
        </authorList>
    </citation>
    <scope>NUCLEOTIDE SEQUENCE</scope>
    <source>
        <strain evidence="5">CHS0354</strain>
        <tissue evidence="5">Mantle</tissue>
    </source>
</reference>
<dbReference type="Proteomes" id="UP001195483">
    <property type="component" value="Unassembled WGS sequence"/>
</dbReference>
<feature type="compositionally biased region" description="Low complexity" evidence="3">
    <location>
        <begin position="749"/>
        <end position="765"/>
    </location>
</feature>
<feature type="domain" description="RRM" evidence="4">
    <location>
        <begin position="101"/>
        <end position="179"/>
    </location>
</feature>
<reference evidence="5" key="2">
    <citation type="journal article" date="2021" name="Genome Biol. Evol.">
        <title>Developing a high-quality reference genome for a parasitic bivalve with doubly uniparental inheritance (Bivalvia: Unionida).</title>
        <authorList>
            <person name="Smith C.H."/>
        </authorList>
    </citation>
    <scope>NUCLEOTIDE SEQUENCE</scope>
    <source>
        <strain evidence="5">CHS0354</strain>
        <tissue evidence="5">Mantle</tissue>
    </source>
</reference>
<feature type="compositionally biased region" description="Pro residues" evidence="3">
    <location>
        <begin position="768"/>
        <end position="778"/>
    </location>
</feature>
<dbReference type="Gene3D" id="3.30.70.330">
    <property type="match status" value="3"/>
</dbReference>
<dbReference type="GO" id="GO:0003729">
    <property type="term" value="F:mRNA binding"/>
    <property type="evidence" value="ECO:0007669"/>
    <property type="project" value="TreeGrafter"/>
</dbReference>
<evidence type="ECO:0000256" key="3">
    <source>
        <dbReference type="SAM" id="MobiDB-lite"/>
    </source>
</evidence>
<name>A0AAE0W3Q0_9BIVA</name>
<feature type="compositionally biased region" description="Polar residues" evidence="3">
    <location>
        <begin position="577"/>
        <end position="587"/>
    </location>
</feature>
<dbReference type="AlphaFoldDB" id="A0AAE0W3Q0"/>
<dbReference type="CDD" id="cd12390">
    <property type="entry name" value="RRM3_RAVER"/>
    <property type="match status" value="1"/>
</dbReference>
<dbReference type="GO" id="GO:0005634">
    <property type="term" value="C:nucleus"/>
    <property type="evidence" value="ECO:0007669"/>
    <property type="project" value="TreeGrafter"/>
</dbReference>
<feature type="domain" description="RRM" evidence="4">
    <location>
        <begin position="190"/>
        <end position="267"/>
    </location>
</feature>
<dbReference type="PROSITE" id="PS50102">
    <property type="entry name" value="RRM"/>
    <property type="match status" value="2"/>
</dbReference>
<dbReference type="SMART" id="SM00360">
    <property type="entry name" value="RRM"/>
    <property type="match status" value="3"/>
</dbReference>
<organism evidence="5 6">
    <name type="scientific">Potamilus streckersoni</name>
    <dbReference type="NCBI Taxonomy" id="2493646"/>
    <lineage>
        <taxon>Eukaryota</taxon>
        <taxon>Metazoa</taxon>
        <taxon>Spiralia</taxon>
        <taxon>Lophotrochozoa</taxon>
        <taxon>Mollusca</taxon>
        <taxon>Bivalvia</taxon>
        <taxon>Autobranchia</taxon>
        <taxon>Heteroconchia</taxon>
        <taxon>Palaeoheterodonta</taxon>
        <taxon>Unionida</taxon>
        <taxon>Unionoidea</taxon>
        <taxon>Unionidae</taxon>
        <taxon>Ambleminae</taxon>
        <taxon>Lampsilini</taxon>
        <taxon>Potamilus</taxon>
    </lineage>
</organism>
<evidence type="ECO:0000256" key="1">
    <source>
        <dbReference type="ARBA" id="ARBA00022884"/>
    </source>
</evidence>
<evidence type="ECO:0000313" key="5">
    <source>
        <dbReference type="EMBL" id="KAK3599939.1"/>
    </source>
</evidence>
<dbReference type="CDD" id="cd00590">
    <property type="entry name" value="RRM_SF"/>
    <property type="match status" value="1"/>
</dbReference>
<feature type="region of interest" description="Disordered" evidence="3">
    <location>
        <begin position="563"/>
        <end position="620"/>
    </location>
</feature>
<dbReference type="InterPro" id="IPR035979">
    <property type="entry name" value="RBD_domain_sf"/>
</dbReference>
<dbReference type="PANTHER" id="PTHR48025:SF1">
    <property type="entry name" value="RRM DOMAIN-CONTAINING PROTEIN"/>
    <property type="match status" value="1"/>
</dbReference>
<accession>A0AAE0W3Q0</accession>
<evidence type="ECO:0000259" key="4">
    <source>
        <dbReference type="PROSITE" id="PS50102"/>
    </source>
</evidence>
<feature type="region of interest" description="Disordered" evidence="3">
    <location>
        <begin position="883"/>
        <end position="937"/>
    </location>
</feature>
<dbReference type="EMBL" id="JAEAOA010000768">
    <property type="protein sequence ID" value="KAK3599939.1"/>
    <property type="molecule type" value="Genomic_DNA"/>
</dbReference>
<proteinExistence type="predicted"/>
<dbReference type="PANTHER" id="PTHR48025">
    <property type="entry name" value="OS02G0815200 PROTEIN"/>
    <property type="match status" value="1"/>
</dbReference>
<keyword evidence="6" id="KW-1185">Reference proteome</keyword>
<sequence length="958" mass="104731">MASQVDNFSDNVSNMELLERAKNEFNKERKIIIRNLPAVTVEEIKTFLSEFDVQDVVINRDLHHAIVTLANPEDTEKVVSMMGNARLLYVPVTLSVFITNKLLCIAHLPLDITEWKFREIVSQHGTVEKCFLMRSEETGESKGYGFVEYDTIERCNQNRTLFDHMDISGYKVHCDIIPDSLMNYSKLHSRCLLIDNLPREFKETQDLREIFSKESSPLYCQIVTKEGVSLGFGIVEYATAEEAEQAQQKMNKHKIGGTEVRLTYCIPSKSAVAISNRIMTKYGDTVPSNKPSLLPDPVYPNPALTKHRLVKTLSAKNSQILTNFKEALTLLQQGYVCQLENKVNSKPGLLGPAPKIPMSPLMDMSVQMGLLCLLILHMTEANELDKTELPSPLNTLSLAEGQKAIAAGSKPSLLGDPVSAQASIALQHLLSQMDPIETPSTDTSSESTQQQPSAMEMLTKRIKSVNILLLSNLGQIVANIHEVGQDKGLLGSIPSLEQATRGLFQDPFKKQKEERSGLLGPAPKFLGSSTNFMNTVKTLALQKLTEDYGNQPQFMNVLFGSENEQDSRDTDGMNCGNFGNRSGNSLLGQPPPMPGGGNRVGSGLLPKPDPMGLLGQGGQGMMRTGYDTGGYGGDWYDESGYQPSSDDYSGYSHEGYREDSYADQYYDNNYNYYGENDRDPYSQDYQGQAGYAGTYGDTMAQADRYRQGAPPDGSMGPGMNMIPNAMGNRKPGDRPPPPVGGTTSFNMTNYDSGYYSGSSNDPYNSTAPPLPPPIPSPPGGSSRRPITESPIKGTNSAEYQDVAEQAAAYAARARAGAGYSEYANTAGYGSNNYGNYGNNYVNSNYGNYGSDNYGGSGYMSGSYGNSYGGNAYSNYMRDYNSGYNNPPNSTMPPPPPIVGVQSTPTGQKRSYSQLLPPPEPSPEGDYVGQHSQGIGGHYADSITAKRQRLESVGKLNLY</sequence>
<keyword evidence="1 2" id="KW-0694">RNA-binding</keyword>
<dbReference type="InterPro" id="IPR000504">
    <property type="entry name" value="RRM_dom"/>
</dbReference>
<evidence type="ECO:0000256" key="2">
    <source>
        <dbReference type="PROSITE-ProRule" id="PRU00176"/>
    </source>
</evidence>
<dbReference type="InterPro" id="IPR050502">
    <property type="entry name" value="Euk_RNA-bind_prot"/>
</dbReference>
<feature type="region of interest" description="Disordered" evidence="3">
    <location>
        <begin position="704"/>
        <end position="797"/>
    </location>
</feature>
<dbReference type="SUPFAM" id="SSF54928">
    <property type="entry name" value="RNA-binding domain, RBD"/>
    <property type="match status" value="2"/>
</dbReference>
<reference evidence="5" key="1">
    <citation type="journal article" date="2021" name="Genome Biol. Evol.">
        <title>A High-Quality Reference Genome for a Parasitic Bivalve with Doubly Uniparental Inheritance (Bivalvia: Unionida).</title>
        <authorList>
            <person name="Smith C.H."/>
        </authorList>
    </citation>
    <scope>NUCLEOTIDE SEQUENCE</scope>
    <source>
        <strain evidence="5">CHS0354</strain>
    </source>
</reference>